<protein>
    <submittedName>
        <fullName evidence="3">MerR family transcriptional regulator</fullName>
    </submittedName>
</protein>
<dbReference type="GO" id="GO:0003677">
    <property type="term" value="F:DNA binding"/>
    <property type="evidence" value="ECO:0007669"/>
    <property type="project" value="UniProtKB-KW"/>
</dbReference>
<sequence length="117" mass="13757">MSYTIGQVSEQTGLSIHTLRYYEKEGIMPLVNRNESGIRLYERKDIEMLEFICCLRETGMSISDIKEFVQGNKTIDQRIFLLEKQGENVKSQIDRLMSYQAMIDRKIDLYKAMRHPS</sequence>
<organism evidence="3 4">
    <name type="scientific">Paenibacillus tyrfis</name>
    <dbReference type="NCBI Taxonomy" id="1501230"/>
    <lineage>
        <taxon>Bacteria</taxon>
        <taxon>Bacillati</taxon>
        <taxon>Bacillota</taxon>
        <taxon>Bacilli</taxon>
        <taxon>Bacillales</taxon>
        <taxon>Paenibacillaceae</taxon>
        <taxon>Paenibacillus</taxon>
    </lineage>
</organism>
<dbReference type="CDD" id="cd01109">
    <property type="entry name" value="HTH_YyaN"/>
    <property type="match status" value="1"/>
</dbReference>
<dbReference type="SMART" id="SM00422">
    <property type="entry name" value="HTH_MERR"/>
    <property type="match status" value="1"/>
</dbReference>
<dbReference type="PROSITE" id="PS00552">
    <property type="entry name" value="HTH_MERR_1"/>
    <property type="match status" value="1"/>
</dbReference>
<reference evidence="3 4" key="1">
    <citation type="submission" date="2014-06" db="EMBL/GenBank/DDBJ databases">
        <title>Draft genome sequence of Paenibacillus sp. MSt1.</title>
        <authorList>
            <person name="Aw Y.K."/>
            <person name="Ong K.S."/>
            <person name="Gan H.M."/>
            <person name="Lee S.M."/>
        </authorList>
    </citation>
    <scope>NUCLEOTIDE SEQUENCE [LARGE SCALE GENOMIC DNA]</scope>
    <source>
        <strain evidence="3 4">MSt1</strain>
    </source>
</reference>
<evidence type="ECO:0000256" key="1">
    <source>
        <dbReference type="ARBA" id="ARBA00023125"/>
    </source>
</evidence>
<dbReference type="SUPFAM" id="SSF46955">
    <property type="entry name" value="Putative DNA-binding domain"/>
    <property type="match status" value="1"/>
</dbReference>
<dbReference type="eggNOG" id="COG0789">
    <property type="taxonomic scope" value="Bacteria"/>
</dbReference>
<dbReference type="InterPro" id="IPR000551">
    <property type="entry name" value="MerR-type_HTH_dom"/>
</dbReference>
<evidence type="ECO:0000313" key="3">
    <source>
        <dbReference type="EMBL" id="KEQ23173.1"/>
    </source>
</evidence>
<dbReference type="InterPro" id="IPR047057">
    <property type="entry name" value="MerR_fam"/>
</dbReference>
<keyword evidence="1" id="KW-0238">DNA-binding</keyword>
<dbReference type="OrthoDB" id="9811174at2"/>
<dbReference type="GO" id="GO:0003700">
    <property type="term" value="F:DNA-binding transcription factor activity"/>
    <property type="evidence" value="ECO:0007669"/>
    <property type="project" value="InterPro"/>
</dbReference>
<keyword evidence="4" id="KW-1185">Reference proteome</keyword>
<accession>A0A081NXK0</accession>
<dbReference type="PANTHER" id="PTHR30204">
    <property type="entry name" value="REDOX-CYCLING DRUG-SENSING TRANSCRIPTIONAL ACTIVATOR SOXR"/>
    <property type="match status" value="1"/>
</dbReference>
<dbReference type="PRINTS" id="PR00040">
    <property type="entry name" value="HTHMERR"/>
</dbReference>
<dbReference type="InterPro" id="IPR009061">
    <property type="entry name" value="DNA-bd_dom_put_sf"/>
</dbReference>
<dbReference type="Proteomes" id="UP000028123">
    <property type="component" value="Unassembled WGS sequence"/>
</dbReference>
<name>A0A081NXK0_9BACL</name>
<dbReference type="PROSITE" id="PS50937">
    <property type="entry name" value="HTH_MERR_2"/>
    <property type="match status" value="1"/>
</dbReference>
<dbReference type="PANTHER" id="PTHR30204:SF83">
    <property type="entry name" value="TRANSCRIPTIONAL REGULATOR, MERR FAMILY"/>
    <property type="match status" value="1"/>
</dbReference>
<dbReference type="Gene3D" id="1.10.1660.10">
    <property type="match status" value="1"/>
</dbReference>
<feature type="domain" description="HTH merR-type" evidence="2">
    <location>
        <begin position="1"/>
        <end position="71"/>
    </location>
</feature>
<comment type="caution">
    <text evidence="3">The sequence shown here is derived from an EMBL/GenBank/DDBJ whole genome shotgun (WGS) entry which is preliminary data.</text>
</comment>
<gene>
    <name evidence="3" type="ORF">ET33_17560</name>
</gene>
<dbReference type="AlphaFoldDB" id="A0A081NXK0"/>
<proteinExistence type="predicted"/>
<dbReference type="Pfam" id="PF13411">
    <property type="entry name" value="MerR_1"/>
    <property type="match status" value="1"/>
</dbReference>
<evidence type="ECO:0000313" key="4">
    <source>
        <dbReference type="Proteomes" id="UP000028123"/>
    </source>
</evidence>
<evidence type="ECO:0000259" key="2">
    <source>
        <dbReference type="PROSITE" id="PS50937"/>
    </source>
</evidence>
<dbReference type="EMBL" id="JNVM01000024">
    <property type="protein sequence ID" value="KEQ23173.1"/>
    <property type="molecule type" value="Genomic_DNA"/>
</dbReference>
<dbReference type="RefSeq" id="WP_036689203.1">
    <property type="nucleotide sequence ID" value="NZ_JNVM01000024.1"/>
</dbReference>